<dbReference type="InterPro" id="IPR000940">
    <property type="entry name" value="NNMT_TEMT_trans"/>
</dbReference>
<accession>A0ABP7LZ17</accession>
<keyword evidence="2" id="KW-0808">Transferase</keyword>
<reference evidence="5" key="1">
    <citation type="journal article" date="2019" name="Int. J. Syst. Evol. Microbiol.">
        <title>The Global Catalogue of Microorganisms (GCM) 10K type strain sequencing project: providing services to taxonomists for standard genome sequencing and annotation.</title>
        <authorList>
            <consortium name="The Broad Institute Genomics Platform"/>
            <consortium name="The Broad Institute Genome Sequencing Center for Infectious Disease"/>
            <person name="Wu L."/>
            <person name="Ma J."/>
        </authorList>
    </citation>
    <scope>NUCLEOTIDE SEQUENCE [LARGE SCALE GENOMIC DNA]</scope>
    <source>
        <strain evidence="5">JCM 16578</strain>
    </source>
</reference>
<dbReference type="SUPFAM" id="SSF53335">
    <property type="entry name" value="S-adenosyl-L-methionine-dependent methyltransferases"/>
    <property type="match status" value="1"/>
</dbReference>
<evidence type="ECO:0000313" key="5">
    <source>
        <dbReference type="Proteomes" id="UP001501563"/>
    </source>
</evidence>
<keyword evidence="5" id="KW-1185">Reference proteome</keyword>
<name>A0ABP7LZ17_9ACTN</name>
<organism evidence="4 5">
    <name type="scientific">Streptomyces lannensis</name>
    <dbReference type="NCBI Taxonomy" id="766498"/>
    <lineage>
        <taxon>Bacteria</taxon>
        <taxon>Bacillati</taxon>
        <taxon>Actinomycetota</taxon>
        <taxon>Actinomycetes</taxon>
        <taxon>Kitasatosporales</taxon>
        <taxon>Streptomycetaceae</taxon>
        <taxon>Streptomyces</taxon>
    </lineage>
</organism>
<comment type="caution">
    <text evidence="4">The sequence shown here is derived from an EMBL/GenBank/DDBJ whole genome shotgun (WGS) entry which is preliminary data.</text>
</comment>
<dbReference type="Gene3D" id="3.40.50.150">
    <property type="entry name" value="Vaccinia Virus protein VP39"/>
    <property type="match status" value="1"/>
</dbReference>
<evidence type="ECO:0000313" key="4">
    <source>
        <dbReference type="EMBL" id="GAA3910256.1"/>
    </source>
</evidence>
<dbReference type="PROSITE" id="PS51681">
    <property type="entry name" value="SAM_MT_NNMT_PNMT_TEMT"/>
    <property type="match status" value="1"/>
</dbReference>
<gene>
    <name evidence="4" type="ORF">GCM10022207_94490</name>
</gene>
<evidence type="ECO:0000256" key="3">
    <source>
        <dbReference type="ARBA" id="ARBA00022691"/>
    </source>
</evidence>
<sequence length="95" mass="10636">MVLCLDVLFHVLDEDAWAAALCNLASLVRPGGRLIVTDADLGERAVRGDGLVYRPAAAYRAALEPLGLRHRHFLPYGFRENTVGFHVFTRVRRHP</sequence>
<dbReference type="InterPro" id="IPR029063">
    <property type="entry name" value="SAM-dependent_MTases_sf"/>
</dbReference>
<dbReference type="EMBL" id="BAAAZA010000096">
    <property type="protein sequence ID" value="GAA3910256.1"/>
    <property type="molecule type" value="Genomic_DNA"/>
</dbReference>
<dbReference type="Proteomes" id="UP001501563">
    <property type="component" value="Unassembled WGS sequence"/>
</dbReference>
<evidence type="ECO:0000256" key="2">
    <source>
        <dbReference type="ARBA" id="ARBA00022679"/>
    </source>
</evidence>
<keyword evidence="1" id="KW-0489">Methyltransferase</keyword>
<evidence type="ECO:0008006" key="6">
    <source>
        <dbReference type="Google" id="ProtNLM"/>
    </source>
</evidence>
<keyword evidence="3" id="KW-0949">S-adenosyl-L-methionine</keyword>
<evidence type="ECO:0000256" key="1">
    <source>
        <dbReference type="ARBA" id="ARBA00022603"/>
    </source>
</evidence>
<protein>
    <recommendedName>
        <fullName evidence="6">Methyltransferase type 11 domain-containing protein</fullName>
    </recommendedName>
</protein>
<proteinExistence type="predicted"/>